<evidence type="ECO:0000313" key="3">
    <source>
        <dbReference type="Proteomes" id="UP000480410"/>
    </source>
</evidence>
<dbReference type="EMBL" id="JAAHBU010000063">
    <property type="protein sequence ID" value="NER63495.1"/>
    <property type="molecule type" value="Genomic_DNA"/>
</dbReference>
<evidence type="ECO:0000313" key="4">
    <source>
        <dbReference type="Proteomes" id="UP000482634"/>
    </source>
</evidence>
<dbReference type="AlphaFoldDB" id="A0A6B3NJS5"/>
<name>A0A6B3NJS5_9PSED</name>
<dbReference type="EMBL" id="JAAHBV010000189">
    <property type="protein sequence ID" value="NER60150.1"/>
    <property type="molecule type" value="Genomic_DNA"/>
</dbReference>
<dbReference type="Proteomes" id="UP000482634">
    <property type="component" value="Unassembled WGS sequence"/>
</dbReference>
<evidence type="ECO:0000313" key="2">
    <source>
        <dbReference type="EMBL" id="NER63495.1"/>
    </source>
</evidence>
<accession>A0A6B3NJS5</accession>
<comment type="caution">
    <text evidence="2">The sequence shown here is derived from an EMBL/GenBank/DDBJ whole genome shotgun (WGS) entry which is preliminary data.</text>
</comment>
<gene>
    <name evidence="1" type="ORF">G3435_09425</name>
    <name evidence="2" type="ORF">G3436_05775</name>
</gene>
<sequence length="128" mass="15193">MNEIWLRERERREAIWQLAEKQPGDQSASAILERLDDLERLDREHPLIKCQLGFEQLAELPREAHPVGCWIVRDREIPEPWKSRFALALGPAARVSEGFYLQDWIDFLDAWQREIEHLEQHRLALDGE</sequence>
<organism evidence="2 4">
    <name type="scientific">Pseudomonas brassicae</name>
    <dbReference type="NCBI Taxonomy" id="2708063"/>
    <lineage>
        <taxon>Bacteria</taxon>
        <taxon>Pseudomonadati</taxon>
        <taxon>Pseudomonadota</taxon>
        <taxon>Gammaproteobacteria</taxon>
        <taxon>Pseudomonadales</taxon>
        <taxon>Pseudomonadaceae</taxon>
        <taxon>Pseudomonas</taxon>
    </lineage>
</organism>
<accession>A0A6M0D2M2</accession>
<keyword evidence="4" id="KW-1185">Reference proteome</keyword>
<dbReference type="RefSeq" id="WP_163942316.1">
    <property type="nucleotide sequence ID" value="NZ_JAAHBU010000063.1"/>
</dbReference>
<proteinExistence type="predicted"/>
<dbReference type="Proteomes" id="UP000480410">
    <property type="component" value="Unassembled WGS sequence"/>
</dbReference>
<evidence type="ECO:0000313" key="1">
    <source>
        <dbReference type="EMBL" id="NER60150.1"/>
    </source>
</evidence>
<protein>
    <submittedName>
        <fullName evidence="2">Uncharacterized protein</fullName>
    </submittedName>
</protein>
<reference evidence="3 4" key="1">
    <citation type="submission" date="2020-02" db="EMBL/GenBank/DDBJ databases">
        <title>Broccoli isolated Pseudomonas sp.</title>
        <authorList>
            <person name="Fujikawa T."/>
            <person name="Sawada H."/>
        </authorList>
    </citation>
    <scope>NUCLEOTIDE SEQUENCE [LARGE SCALE GENOMIC DNA]</scope>
    <source>
        <strain evidence="2 4">MAFF212427</strain>
        <strain evidence="1 3">MAFF212428</strain>
    </source>
</reference>